<keyword evidence="3" id="KW-1185">Reference proteome</keyword>
<dbReference type="Gramene" id="OMERI02G29100.1">
    <property type="protein sequence ID" value="OMERI02G29100.1"/>
    <property type="gene ID" value="OMERI02G29100"/>
</dbReference>
<evidence type="ECO:0000256" key="1">
    <source>
        <dbReference type="SAM" id="MobiDB-lite"/>
    </source>
</evidence>
<feature type="region of interest" description="Disordered" evidence="1">
    <location>
        <begin position="1"/>
        <end position="37"/>
    </location>
</feature>
<feature type="region of interest" description="Disordered" evidence="1">
    <location>
        <begin position="162"/>
        <end position="217"/>
    </location>
</feature>
<sequence length="297" mass="31986">MGESRRGWRGERGWEGESGRRGLTRLGLGGARGSPARPLGRNVGAGLGLGPAPYVSCPLRLARGFTASRAFHSKPGRWSGRWLVTRGASGCLRLRRLLCARVATIGGVPGRRHTGRRVREHRAANAACTTVEISHNASTPTSCATLDACPSTHHRPLLVGKQRIRSSPSIRPPLPAYGLELQPPLHPETTPPSRRSASWPGRRRSAGGRSAAVRRGVAQPRLRLGSHRLTAAVQNPVTATLGWRAHTSTNKDSSSIIHSNPTNACNYITSSSPISCCCCCCCNLLTDEERRCLLDYC</sequence>
<dbReference type="HOGENOM" id="CLU_938048_0_0_1"/>
<reference evidence="2" key="1">
    <citation type="submission" date="2015-04" db="UniProtKB">
        <authorList>
            <consortium name="EnsemblPlants"/>
        </authorList>
    </citation>
    <scope>IDENTIFICATION</scope>
</reference>
<reference evidence="2" key="2">
    <citation type="submission" date="2018-05" db="EMBL/GenBank/DDBJ databases">
        <title>OmerRS3 (Oryza meridionalis Reference Sequence Version 3).</title>
        <authorList>
            <person name="Zhang J."/>
            <person name="Kudrna D."/>
            <person name="Lee S."/>
            <person name="Talag J."/>
            <person name="Welchert J."/>
            <person name="Wing R.A."/>
        </authorList>
    </citation>
    <scope>NUCLEOTIDE SEQUENCE [LARGE SCALE GENOMIC DNA]</scope>
    <source>
        <strain evidence="2">cv. OR44</strain>
    </source>
</reference>
<evidence type="ECO:0000313" key="2">
    <source>
        <dbReference type="EnsemblPlants" id="OMERI02G29100.1"/>
    </source>
</evidence>
<feature type="compositionally biased region" description="Low complexity" evidence="1">
    <location>
        <begin position="191"/>
        <end position="200"/>
    </location>
</feature>
<organism evidence="2">
    <name type="scientific">Oryza meridionalis</name>
    <dbReference type="NCBI Taxonomy" id="40149"/>
    <lineage>
        <taxon>Eukaryota</taxon>
        <taxon>Viridiplantae</taxon>
        <taxon>Streptophyta</taxon>
        <taxon>Embryophyta</taxon>
        <taxon>Tracheophyta</taxon>
        <taxon>Spermatophyta</taxon>
        <taxon>Magnoliopsida</taxon>
        <taxon>Liliopsida</taxon>
        <taxon>Poales</taxon>
        <taxon>Poaceae</taxon>
        <taxon>BOP clade</taxon>
        <taxon>Oryzoideae</taxon>
        <taxon>Oryzeae</taxon>
        <taxon>Oryzinae</taxon>
        <taxon>Oryza</taxon>
    </lineage>
</organism>
<evidence type="ECO:0000313" key="3">
    <source>
        <dbReference type="Proteomes" id="UP000008021"/>
    </source>
</evidence>
<feature type="compositionally biased region" description="Basic and acidic residues" evidence="1">
    <location>
        <begin position="1"/>
        <end position="20"/>
    </location>
</feature>
<dbReference type="EnsemblPlants" id="OMERI02G29100.1">
    <property type="protein sequence ID" value="OMERI02G29100.1"/>
    <property type="gene ID" value="OMERI02G29100"/>
</dbReference>
<feature type="compositionally biased region" description="Low complexity" evidence="1">
    <location>
        <begin position="207"/>
        <end position="217"/>
    </location>
</feature>
<dbReference type="Proteomes" id="UP000008021">
    <property type="component" value="Chromosome 2"/>
</dbReference>
<accession>A0A0E0CQN0</accession>
<dbReference type="AlphaFoldDB" id="A0A0E0CQN0"/>
<protein>
    <submittedName>
        <fullName evidence="2">Uncharacterized protein</fullName>
    </submittedName>
</protein>
<name>A0A0E0CQN0_9ORYZ</name>
<proteinExistence type="predicted"/>